<comment type="caution">
    <text evidence="3">The sequence shown here is derived from an EMBL/GenBank/DDBJ whole genome shotgun (WGS) entry which is preliminary data.</text>
</comment>
<dbReference type="InterPro" id="IPR011330">
    <property type="entry name" value="Glyco_hydro/deAcase_b/a-brl"/>
</dbReference>
<keyword evidence="1" id="KW-0812">Transmembrane</keyword>
<feature type="transmembrane region" description="Helical" evidence="1">
    <location>
        <begin position="42"/>
        <end position="67"/>
    </location>
</feature>
<dbReference type="CDD" id="cd10917">
    <property type="entry name" value="CE4_NodB_like_6s_7s"/>
    <property type="match status" value="1"/>
</dbReference>
<proteinExistence type="predicted"/>
<dbReference type="AlphaFoldDB" id="A0A430F8X3"/>
<dbReference type="PROSITE" id="PS51677">
    <property type="entry name" value="NODB"/>
    <property type="match status" value="1"/>
</dbReference>
<keyword evidence="4" id="KW-1185">Reference proteome</keyword>
<protein>
    <submittedName>
        <fullName evidence="3">Secreted polysaccharide deacetylase</fullName>
    </submittedName>
</protein>
<evidence type="ECO:0000259" key="2">
    <source>
        <dbReference type="PROSITE" id="PS51677"/>
    </source>
</evidence>
<gene>
    <name evidence="3" type="ORF">D2E22_0687</name>
</gene>
<organism evidence="3 4">
    <name type="scientific">Bifidobacterium castoris</name>
    <dbReference type="NCBI Taxonomy" id="2306972"/>
    <lineage>
        <taxon>Bacteria</taxon>
        <taxon>Bacillati</taxon>
        <taxon>Actinomycetota</taxon>
        <taxon>Actinomycetes</taxon>
        <taxon>Bifidobacteriales</taxon>
        <taxon>Bifidobacteriaceae</taxon>
        <taxon>Bifidobacterium</taxon>
    </lineage>
</organism>
<dbReference type="PANTHER" id="PTHR10587">
    <property type="entry name" value="GLYCOSYL TRANSFERASE-RELATED"/>
    <property type="match status" value="1"/>
</dbReference>
<evidence type="ECO:0000313" key="4">
    <source>
        <dbReference type="Proteomes" id="UP000288052"/>
    </source>
</evidence>
<reference evidence="3 4" key="1">
    <citation type="submission" date="2018-09" db="EMBL/GenBank/DDBJ databases">
        <title>Characterization of the phylogenetic diversity of five novel species belonging to the genus Bifidobacterium.</title>
        <authorList>
            <person name="Lugli G.A."/>
            <person name="Duranti S."/>
            <person name="Milani C."/>
        </authorList>
    </citation>
    <scope>NUCLEOTIDE SEQUENCE [LARGE SCALE GENOMIC DNA]</scope>
    <source>
        <strain evidence="3 4">2020B</strain>
    </source>
</reference>
<feature type="domain" description="NodB homology" evidence="2">
    <location>
        <begin position="271"/>
        <end position="450"/>
    </location>
</feature>
<dbReference type="RefSeq" id="WP_241218156.1">
    <property type="nucleotide sequence ID" value="NZ_QXGI01000002.1"/>
</dbReference>
<dbReference type="EMBL" id="QXGI01000002">
    <property type="protein sequence ID" value="RSX49267.1"/>
    <property type="molecule type" value="Genomic_DNA"/>
</dbReference>
<dbReference type="Proteomes" id="UP000288052">
    <property type="component" value="Unassembled WGS sequence"/>
</dbReference>
<keyword evidence="1" id="KW-0472">Membrane</keyword>
<name>A0A430F8X3_9BIFI</name>
<sequence>MSDDSSDHRNDQPDQLVADADFFDAATKTAASPSPHRRRNMILTLVAAFVVIAGVLAAIITPIIGAYHRRQQQAHATALTDCTAAQREFATLNTTYTTTISSAGKLADGDEAKTVSEEHATALTSKIDHIDDTHTVSSLTAANCAADMSTDALTDLSGRFTIANTSMVNRMRDVQTDADTLKQLVEGARNADRRGELQKELTFANTVYARSENNAPADLRAGLQVQIEQAKAVLEPAATATNAQINDALAALTKAADAVVAAMPLDCELSACVALTFDDGPNKQVTPQLLAALKQADVPATFFVQGQFVSGSNKQLLATMAAQGHEIGSMSWRHKQLHTLSADELTRWFHDTDEVIEDAGVAKPTLFRPPDGAWSEAVVETARADGQSVILWNVDARDWDAKTSAADIADNVLDSASSGAIIALHDGNERTVEAIPQIVSGLRERGFHLVTVSQLLTDELDPGTVFYARGDTAQDSLPSNGGEPTR</sequence>
<dbReference type="GO" id="GO:0005975">
    <property type="term" value="P:carbohydrate metabolic process"/>
    <property type="evidence" value="ECO:0007669"/>
    <property type="project" value="InterPro"/>
</dbReference>
<dbReference type="Pfam" id="PF01522">
    <property type="entry name" value="Polysacc_deac_1"/>
    <property type="match status" value="1"/>
</dbReference>
<accession>A0A430F8X3</accession>
<evidence type="ECO:0000313" key="3">
    <source>
        <dbReference type="EMBL" id="RSX49267.1"/>
    </source>
</evidence>
<dbReference type="GO" id="GO:0016810">
    <property type="term" value="F:hydrolase activity, acting on carbon-nitrogen (but not peptide) bonds"/>
    <property type="evidence" value="ECO:0007669"/>
    <property type="project" value="InterPro"/>
</dbReference>
<dbReference type="InterPro" id="IPR050248">
    <property type="entry name" value="Polysacc_deacetylase_ArnD"/>
</dbReference>
<dbReference type="InterPro" id="IPR002509">
    <property type="entry name" value="NODB_dom"/>
</dbReference>
<evidence type="ECO:0000256" key="1">
    <source>
        <dbReference type="SAM" id="Phobius"/>
    </source>
</evidence>
<dbReference type="SUPFAM" id="SSF88713">
    <property type="entry name" value="Glycoside hydrolase/deacetylase"/>
    <property type="match status" value="1"/>
</dbReference>
<dbReference type="Gene3D" id="3.20.20.370">
    <property type="entry name" value="Glycoside hydrolase/deacetylase"/>
    <property type="match status" value="1"/>
</dbReference>
<keyword evidence="1" id="KW-1133">Transmembrane helix</keyword>